<dbReference type="CDD" id="cd01185">
    <property type="entry name" value="INTN1_C_like"/>
    <property type="match status" value="1"/>
</dbReference>
<gene>
    <name evidence="5" type="ORF">SAMN04488131_1126</name>
</gene>
<dbReference type="RefSeq" id="WP_091206368.1">
    <property type="nucleotide sequence ID" value="NZ_FONQ01000012.1"/>
</dbReference>
<keyword evidence="3" id="KW-0233">DNA recombination</keyword>
<dbReference type="PANTHER" id="PTHR30349:SF64">
    <property type="entry name" value="PROPHAGE INTEGRASE INTD-RELATED"/>
    <property type="match status" value="1"/>
</dbReference>
<sequence>MATINYLVRGEKNATNILLRFKNGRKFDLTATTDLKVEPKRWSAAKQKVKLTADDPTKDEVNNKLIELEKFIFDEFNSDNSKGEFIDKYWLRKKIANFFNRPIDETAVDQVFFIPFIETFIKNAPTRIIKGKNKVIAKGTITKYTTTKHKLEEFEERFKTKLKFTDLDLTFYDKFVNFLSQEQSINLGTIGNYIGTLKTIARDAKLKGLPVHPHIEHPNFFVPKITADSIYLNDTEINKIFNHDFKGVERLENTRDLFIIGLRTGLRISDFLRLKDANIKNGYIEIETQKTGQTVTIPLHTQVKAILEKRNGFPRAISDQKFNEHVKDLCEVAGFEEKVQGSKINKKTKRKEDGMYHKWELVTSHICRRSFATNLYGKLDNLTIMAITGHQTETQFLKYVKITNTEKADKLKEYWNKQNEEQEIEEKKMKVVK</sequence>
<dbReference type="PROSITE" id="PS51898">
    <property type="entry name" value="TYR_RECOMBINASE"/>
    <property type="match status" value="1"/>
</dbReference>
<accession>A0A1I2H003</accession>
<dbReference type="GO" id="GO:0015074">
    <property type="term" value="P:DNA integration"/>
    <property type="evidence" value="ECO:0007669"/>
    <property type="project" value="InterPro"/>
</dbReference>
<dbReference type="Proteomes" id="UP000198596">
    <property type="component" value="Unassembled WGS sequence"/>
</dbReference>
<dbReference type="Gene3D" id="1.10.443.10">
    <property type="entry name" value="Intergrase catalytic core"/>
    <property type="match status" value="1"/>
</dbReference>
<evidence type="ECO:0000256" key="3">
    <source>
        <dbReference type="ARBA" id="ARBA00023172"/>
    </source>
</evidence>
<reference evidence="6" key="1">
    <citation type="submission" date="2016-10" db="EMBL/GenBank/DDBJ databases">
        <authorList>
            <person name="Varghese N."/>
            <person name="Submissions S."/>
        </authorList>
    </citation>
    <scope>NUCLEOTIDE SEQUENCE [LARGE SCALE GENOMIC DNA]</scope>
    <source>
        <strain evidence="6">CGMCC 1.9227</strain>
    </source>
</reference>
<keyword evidence="6" id="KW-1185">Reference proteome</keyword>
<evidence type="ECO:0000259" key="4">
    <source>
        <dbReference type="PROSITE" id="PS51898"/>
    </source>
</evidence>
<dbReference type="GO" id="GO:0003677">
    <property type="term" value="F:DNA binding"/>
    <property type="evidence" value="ECO:0007669"/>
    <property type="project" value="UniProtKB-KW"/>
</dbReference>
<dbReference type="PANTHER" id="PTHR30349">
    <property type="entry name" value="PHAGE INTEGRASE-RELATED"/>
    <property type="match status" value="1"/>
</dbReference>
<comment type="similarity">
    <text evidence="1">Belongs to the 'phage' integrase family.</text>
</comment>
<evidence type="ECO:0000313" key="6">
    <source>
        <dbReference type="Proteomes" id="UP000198596"/>
    </source>
</evidence>
<dbReference type="InterPro" id="IPR002104">
    <property type="entry name" value="Integrase_catalytic"/>
</dbReference>
<dbReference type="InterPro" id="IPR011010">
    <property type="entry name" value="DNA_brk_join_enz"/>
</dbReference>
<dbReference type="InterPro" id="IPR010998">
    <property type="entry name" value="Integrase_recombinase_N"/>
</dbReference>
<proteinExistence type="inferred from homology"/>
<evidence type="ECO:0000256" key="1">
    <source>
        <dbReference type="ARBA" id="ARBA00008857"/>
    </source>
</evidence>
<dbReference type="OrthoDB" id="892893at2"/>
<dbReference type="Pfam" id="PF00589">
    <property type="entry name" value="Phage_integrase"/>
    <property type="match status" value="1"/>
</dbReference>
<protein>
    <submittedName>
        <fullName evidence="5">Phage integrase family protein</fullName>
    </submittedName>
</protein>
<dbReference type="GO" id="GO:0006310">
    <property type="term" value="P:DNA recombination"/>
    <property type="evidence" value="ECO:0007669"/>
    <property type="project" value="UniProtKB-KW"/>
</dbReference>
<name>A0A1I2H003_9FLAO</name>
<dbReference type="STRING" id="935223.SAMN04488131_1126"/>
<dbReference type="InterPro" id="IPR013762">
    <property type="entry name" value="Integrase-like_cat_sf"/>
</dbReference>
<dbReference type="InterPro" id="IPR025269">
    <property type="entry name" value="SAM-like_dom"/>
</dbReference>
<evidence type="ECO:0000313" key="5">
    <source>
        <dbReference type="EMBL" id="SFF22740.1"/>
    </source>
</evidence>
<keyword evidence="2" id="KW-0238">DNA-binding</keyword>
<dbReference type="Pfam" id="PF13102">
    <property type="entry name" value="Phage_int_SAM_5"/>
    <property type="match status" value="1"/>
</dbReference>
<dbReference type="InterPro" id="IPR050090">
    <property type="entry name" value="Tyrosine_recombinase_XerCD"/>
</dbReference>
<dbReference type="AlphaFoldDB" id="A0A1I2H003"/>
<organism evidence="5 6">
    <name type="scientific">Flavobacterium xueshanense</name>
    <dbReference type="NCBI Taxonomy" id="935223"/>
    <lineage>
        <taxon>Bacteria</taxon>
        <taxon>Pseudomonadati</taxon>
        <taxon>Bacteroidota</taxon>
        <taxon>Flavobacteriia</taxon>
        <taxon>Flavobacteriales</taxon>
        <taxon>Flavobacteriaceae</taxon>
        <taxon>Flavobacterium</taxon>
    </lineage>
</organism>
<feature type="domain" description="Tyr recombinase" evidence="4">
    <location>
        <begin position="227"/>
        <end position="412"/>
    </location>
</feature>
<dbReference type="EMBL" id="FONQ01000012">
    <property type="protein sequence ID" value="SFF22740.1"/>
    <property type="molecule type" value="Genomic_DNA"/>
</dbReference>
<evidence type="ECO:0000256" key="2">
    <source>
        <dbReference type="ARBA" id="ARBA00023125"/>
    </source>
</evidence>
<dbReference type="SUPFAM" id="SSF56349">
    <property type="entry name" value="DNA breaking-rejoining enzymes"/>
    <property type="match status" value="1"/>
</dbReference>
<dbReference type="Gene3D" id="1.10.150.130">
    <property type="match status" value="1"/>
</dbReference>